<reference evidence="1" key="1">
    <citation type="journal article" date="1998" name="J. Bacteriol.">
        <title>The Arcanobacterium (Actinomyces) pyogenes plasmid pAP1 is a member of the pIJ101/pJV1 family of rolling circle replication plasmids.</title>
        <authorList>
            <person name="Billington S.J."/>
            <person name="Jost B.H."/>
            <person name="Songer J.G."/>
        </authorList>
    </citation>
    <scope>NUCLEOTIDE SEQUENCE</scope>
    <source>
        <strain evidence="1">BBR1</strain>
        <plasmid evidence="1">pAP1</plasmid>
    </source>
</reference>
<name>P94173_9ACTO</name>
<sequence length="129" mass="14373">MMSEPYGISSNAELQLVFSRPAKREARLYMSRILKKELESGKHSTPTEALESCEKLYWSVFEPRLVDVVLHEVGECRCAGTNSAVARSLSSRAFIPARFVQSLENGGRNPAQLLTQDQVAGMRKTLGTR</sequence>
<protein>
    <submittedName>
        <fullName evidence="1">Uncharacterized protein</fullName>
    </submittedName>
</protein>
<geneLocation type="plasmid" evidence="1">
    <name>pAP1</name>
</geneLocation>
<organism evidence="1">
    <name type="scientific">Trueperella pyogenes</name>
    <dbReference type="NCBI Taxonomy" id="1661"/>
    <lineage>
        <taxon>Bacteria</taxon>
        <taxon>Bacillati</taxon>
        <taxon>Actinomycetota</taxon>
        <taxon>Actinomycetes</taxon>
        <taxon>Actinomycetales</taxon>
        <taxon>Actinomycetaceae</taxon>
        <taxon>Trueperella</taxon>
    </lineage>
</organism>
<proteinExistence type="predicted"/>
<dbReference type="EMBL" id="U83788">
    <property type="protein sequence ID" value="AAC46401.1"/>
    <property type="molecule type" value="Genomic_DNA"/>
</dbReference>
<keyword evidence="1" id="KW-0614">Plasmid</keyword>
<evidence type="ECO:0000313" key="1">
    <source>
        <dbReference type="EMBL" id="AAC46401.1"/>
    </source>
</evidence>
<accession>P94173</accession>
<dbReference type="AlphaFoldDB" id="P94173"/>
<dbReference type="RefSeq" id="WP_010890211.1">
    <property type="nucleotide sequence ID" value="NC_001787.1"/>
</dbReference>